<feature type="transmembrane region" description="Helical" evidence="1">
    <location>
        <begin position="12"/>
        <end position="34"/>
    </location>
</feature>
<dbReference type="SMART" id="SM00052">
    <property type="entry name" value="EAL"/>
    <property type="match status" value="1"/>
</dbReference>
<evidence type="ECO:0000313" key="3">
    <source>
        <dbReference type="EMBL" id="MDT0602168.1"/>
    </source>
</evidence>
<dbReference type="EMBL" id="JAVRIF010000001">
    <property type="protein sequence ID" value="MDT0602168.1"/>
    <property type="molecule type" value="Genomic_DNA"/>
</dbReference>
<sequence length="860" mass="98476">MFLKTILRMIQNVAIVIILLLITFILVNVTSRLIAIDDKQISNQAFSVTSSYFIDQSNNIKLADINNQQQLFTPVALNEIPFELAKHTYWIKIQVANKTNQSLPLVLYADNSMLDVFDIYQPNKTYGIKQALIHTDLLASEKGKYSLHKVYPHLAFDLRSKQSKEFLLKIETQGPPNVPLMVLNNDDFSQRMLYAQIFYGAFIGLAILMAMYNLVLFFAIKDKVYLVYIGYLLSAFFVLSSLTGFGYFIFSASVQAFINQYLLFLDYYLVIFLLVFTLLFLRYDQQNNKTYKIGLVLTALLGLCSFYSLTLDTIAQTKLFFSIQPLFYSFALFMLLRRLHQDFSWAKYYLLSWVPLFIGAAIQPLVLLNYLEYSFITRNAFLFAILIELTLMAFALAERMKRNEKDRLNDITYHISSGLPRKSNIESFINQLIKQKNQDFKVLAIKPEHIEKVSLYIDDAILTELYQKLFYKLSSLFQFNDKVYALTEKGEKICLINNNALMIIIDKKQKQQSIDELIDAIQHTVADNYYIKSIKLPLSAVVGISVFSEQTKKSHQLINQALLAANNAESLQQKWSYFEDNSTKENTYFLQLTSELQSAIENNQLEVFHQAQIDLSTLRVCSSECLIRWNHPTQGYIPPTVFIPIAEDMGLINQLTLWVIKTALQQQYVISHDCGFNHMISINISGKDIASQHFFTQVIDIIEDSTISADKLIFELTESASFAYNEQSLSLLEKLVDLGITISIDDFGTGYSSMSQVSNLPFQELKVDRQFVENVNDDRKRKIIAEATVKMAKGLGLEVVAEGINSQADEDTLRSFGCDIGQGYYYAKPLAIDDYISWLENLDNGRIKQAVQGEFIPAEK</sequence>
<dbReference type="CDD" id="cd01948">
    <property type="entry name" value="EAL"/>
    <property type="match status" value="1"/>
</dbReference>
<dbReference type="Proteomes" id="UP001266357">
    <property type="component" value="Unassembled WGS sequence"/>
</dbReference>
<reference evidence="3 4" key="1">
    <citation type="submission" date="2023-09" db="EMBL/GenBank/DDBJ databases">
        <authorList>
            <person name="Rey-Velasco X."/>
        </authorList>
    </citation>
    <scope>NUCLEOTIDE SEQUENCE [LARGE SCALE GENOMIC DNA]</scope>
    <source>
        <strain evidence="3 4">W431</strain>
    </source>
</reference>
<comment type="caution">
    <text evidence="3">The sequence shown here is derived from an EMBL/GenBank/DDBJ whole genome shotgun (WGS) entry which is preliminary data.</text>
</comment>
<feature type="transmembrane region" description="Helical" evidence="1">
    <location>
        <begin position="261"/>
        <end position="281"/>
    </location>
</feature>
<dbReference type="Gene3D" id="3.30.70.270">
    <property type="match status" value="1"/>
</dbReference>
<dbReference type="InterPro" id="IPR001633">
    <property type="entry name" value="EAL_dom"/>
</dbReference>
<gene>
    <name evidence="3" type="ORF">RM573_01005</name>
</gene>
<keyword evidence="1" id="KW-0812">Transmembrane</keyword>
<dbReference type="Pfam" id="PF07696">
    <property type="entry name" value="7TMR-DISMED2"/>
    <property type="match status" value="1"/>
</dbReference>
<dbReference type="RefSeq" id="WP_311575886.1">
    <property type="nucleotide sequence ID" value="NZ_JAVRIF010000001.1"/>
</dbReference>
<feature type="transmembrane region" description="Helical" evidence="1">
    <location>
        <begin position="348"/>
        <end position="368"/>
    </location>
</feature>
<protein>
    <submittedName>
        <fullName evidence="3">EAL domain-containing protein</fullName>
    </submittedName>
</protein>
<keyword evidence="4" id="KW-1185">Reference proteome</keyword>
<keyword evidence="1" id="KW-0472">Membrane</keyword>
<dbReference type="Gene3D" id="2.60.40.2380">
    <property type="match status" value="1"/>
</dbReference>
<dbReference type="Pfam" id="PF07695">
    <property type="entry name" value="7TMR-DISM_7TM"/>
    <property type="match status" value="1"/>
</dbReference>
<feature type="transmembrane region" description="Helical" evidence="1">
    <location>
        <begin position="225"/>
        <end position="249"/>
    </location>
</feature>
<dbReference type="InterPro" id="IPR011623">
    <property type="entry name" value="7TMR_DISM_rcpt_extracell_dom1"/>
</dbReference>
<name>A0ABU2ZW53_9GAMM</name>
<organism evidence="3 4">
    <name type="scientific">Thalassotalea castellviae</name>
    <dbReference type="NCBI Taxonomy" id="3075612"/>
    <lineage>
        <taxon>Bacteria</taxon>
        <taxon>Pseudomonadati</taxon>
        <taxon>Pseudomonadota</taxon>
        <taxon>Gammaproteobacteria</taxon>
        <taxon>Alteromonadales</taxon>
        <taxon>Colwelliaceae</taxon>
        <taxon>Thalassotalea</taxon>
    </lineage>
</organism>
<dbReference type="Gene3D" id="3.20.20.450">
    <property type="entry name" value="EAL domain"/>
    <property type="match status" value="1"/>
</dbReference>
<evidence type="ECO:0000313" key="4">
    <source>
        <dbReference type="Proteomes" id="UP001266357"/>
    </source>
</evidence>
<keyword evidence="1" id="KW-1133">Transmembrane helix</keyword>
<feature type="transmembrane region" description="Helical" evidence="1">
    <location>
        <begin position="197"/>
        <end position="218"/>
    </location>
</feature>
<evidence type="ECO:0000259" key="2">
    <source>
        <dbReference type="PROSITE" id="PS50883"/>
    </source>
</evidence>
<dbReference type="InterPro" id="IPR050706">
    <property type="entry name" value="Cyclic-di-GMP_PDE-like"/>
</dbReference>
<dbReference type="SUPFAM" id="SSF141868">
    <property type="entry name" value="EAL domain-like"/>
    <property type="match status" value="1"/>
</dbReference>
<evidence type="ECO:0000256" key="1">
    <source>
        <dbReference type="SAM" id="Phobius"/>
    </source>
</evidence>
<feature type="domain" description="EAL" evidence="2">
    <location>
        <begin position="589"/>
        <end position="843"/>
    </location>
</feature>
<accession>A0ABU2ZW53</accession>
<feature type="transmembrane region" description="Helical" evidence="1">
    <location>
        <begin position="293"/>
        <end position="311"/>
    </location>
</feature>
<dbReference type="InterPro" id="IPR043128">
    <property type="entry name" value="Rev_trsase/Diguanyl_cyclase"/>
</dbReference>
<dbReference type="PROSITE" id="PS50883">
    <property type="entry name" value="EAL"/>
    <property type="match status" value="1"/>
</dbReference>
<dbReference type="Pfam" id="PF00563">
    <property type="entry name" value="EAL"/>
    <property type="match status" value="1"/>
</dbReference>
<feature type="transmembrane region" description="Helical" evidence="1">
    <location>
        <begin position="317"/>
        <end position="336"/>
    </location>
</feature>
<feature type="transmembrane region" description="Helical" evidence="1">
    <location>
        <begin position="380"/>
        <end position="397"/>
    </location>
</feature>
<dbReference type="PANTHER" id="PTHR33121">
    <property type="entry name" value="CYCLIC DI-GMP PHOSPHODIESTERASE PDEF"/>
    <property type="match status" value="1"/>
</dbReference>
<dbReference type="InterPro" id="IPR011622">
    <property type="entry name" value="7TMR_DISM_rcpt_extracell_dom2"/>
</dbReference>
<proteinExistence type="predicted"/>
<dbReference type="InterPro" id="IPR035919">
    <property type="entry name" value="EAL_sf"/>
</dbReference>
<dbReference type="PANTHER" id="PTHR33121:SF70">
    <property type="entry name" value="SIGNALING PROTEIN YKOW"/>
    <property type="match status" value="1"/>
</dbReference>